<sequence>MSERRLQGGALQALRWAMQEKREIVLEDFFGCTVMNWRSSRDEDGWPDHVVALMERQHCRLGDEDEDEDGDEDYDNNKYEDNKGNLDMHGGQRW</sequence>
<dbReference type="AlphaFoldDB" id="A0A8H7EGU5"/>
<evidence type="ECO:0000313" key="3">
    <source>
        <dbReference type="Proteomes" id="UP000596902"/>
    </source>
</evidence>
<dbReference type="RefSeq" id="XP_038788278.1">
    <property type="nucleotide sequence ID" value="XM_038928571.1"/>
</dbReference>
<keyword evidence="3" id="KW-1185">Reference proteome</keyword>
<dbReference type="GeneID" id="62201749"/>
<organism evidence="2 3">
    <name type="scientific">Alternaria burnsii</name>
    <dbReference type="NCBI Taxonomy" id="1187904"/>
    <lineage>
        <taxon>Eukaryota</taxon>
        <taxon>Fungi</taxon>
        <taxon>Dikarya</taxon>
        <taxon>Ascomycota</taxon>
        <taxon>Pezizomycotina</taxon>
        <taxon>Dothideomycetes</taxon>
        <taxon>Pleosporomycetidae</taxon>
        <taxon>Pleosporales</taxon>
        <taxon>Pleosporineae</taxon>
        <taxon>Pleosporaceae</taxon>
        <taxon>Alternaria</taxon>
        <taxon>Alternaria sect. Alternaria</taxon>
    </lineage>
</organism>
<gene>
    <name evidence="2" type="ORF">GT037_003524</name>
</gene>
<feature type="region of interest" description="Disordered" evidence="1">
    <location>
        <begin position="60"/>
        <end position="94"/>
    </location>
</feature>
<feature type="compositionally biased region" description="Basic and acidic residues" evidence="1">
    <location>
        <begin position="75"/>
        <end position="86"/>
    </location>
</feature>
<evidence type="ECO:0000256" key="1">
    <source>
        <dbReference type="SAM" id="MobiDB-lite"/>
    </source>
</evidence>
<name>A0A8H7EGU5_9PLEO</name>
<proteinExistence type="predicted"/>
<accession>A0A8H7EGU5</accession>
<protein>
    <submittedName>
        <fullName evidence="2">Uncharacterized protein</fullName>
    </submittedName>
</protein>
<reference evidence="2" key="2">
    <citation type="submission" date="2020-08" db="EMBL/GenBank/DDBJ databases">
        <title>Draft Genome Sequence of Cumin Blight Pathogen Alternaria burnsii.</title>
        <authorList>
            <person name="Feng Z."/>
        </authorList>
    </citation>
    <scope>NUCLEOTIDE SEQUENCE</scope>
    <source>
        <strain evidence="2">CBS107.38</strain>
    </source>
</reference>
<dbReference type="EMBL" id="JAAABM010000004">
    <property type="protein sequence ID" value="KAF7678143.1"/>
    <property type="molecule type" value="Genomic_DNA"/>
</dbReference>
<comment type="caution">
    <text evidence="2">The sequence shown here is derived from an EMBL/GenBank/DDBJ whole genome shotgun (WGS) entry which is preliminary data.</text>
</comment>
<feature type="compositionally biased region" description="Acidic residues" evidence="1">
    <location>
        <begin position="63"/>
        <end position="74"/>
    </location>
</feature>
<evidence type="ECO:0000313" key="2">
    <source>
        <dbReference type="EMBL" id="KAF7678143.1"/>
    </source>
</evidence>
<reference evidence="2" key="1">
    <citation type="submission" date="2020-01" db="EMBL/GenBank/DDBJ databases">
        <authorList>
            <person name="Feng Z.H.Z."/>
        </authorList>
    </citation>
    <scope>NUCLEOTIDE SEQUENCE</scope>
    <source>
        <strain evidence="2">CBS107.38</strain>
    </source>
</reference>
<dbReference type="Proteomes" id="UP000596902">
    <property type="component" value="Unassembled WGS sequence"/>
</dbReference>